<name>A0A1C6T5D4_9ACTN</name>
<dbReference type="SMART" id="SM00530">
    <property type="entry name" value="HTH_XRE"/>
    <property type="match status" value="1"/>
</dbReference>
<dbReference type="PANTHER" id="PTHR47691">
    <property type="entry name" value="REGULATOR-RELATED"/>
    <property type="match status" value="1"/>
</dbReference>
<dbReference type="InterPro" id="IPR019734">
    <property type="entry name" value="TPR_rpt"/>
</dbReference>
<dbReference type="GO" id="GO:0043531">
    <property type="term" value="F:ADP binding"/>
    <property type="evidence" value="ECO:0007669"/>
    <property type="project" value="InterPro"/>
</dbReference>
<dbReference type="InterPro" id="IPR011990">
    <property type="entry name" value="TPR-like_helical_dom_sf"/>
</dbReference>
<dbReference type="Proteomes" id="UP000198959">
    <property type="component" value="Unassembled WGS sequence"/>
</dbReference>
<dbReference type="GO" id="GO:0003677">
    <property type="term" value="F:DNA binding"/>
    <property type="evidence" value="ECO:0007669"/>
    <property type="project" value="InterPro"/>
</dbReference>
<dbReference type="InterPro" id="IPR010982">
    <property type="entry name" value="Lambda_DNA-bd_dom_sf"/>
</dbReference>
<dbReference type="SUPFAM" id="SSF48452">
    <property type="entry name" value="TPR-like"/>
    <property type="match status" value="2"/>
</dbReference>
<dbReference type="RefSeq" id="WP_141725379.1">
    <property type="nucleotide sequence ID" value="NZ_FMHW01000002.1"/>
</dbReference>
<sequence>MGAPGGRPVPDGQAPVPPDRADQSTPESNRLGGLLRRHRTDAGLTIEELAAASGVSVRAISDMERGRSRVPQRRTVEAIVRALDLPDNSAAALREAARAGRRVPATASALAPPRTVADFTGRHGELGWLGDLVARSAEHPDRQGAPVVAVVSGPPGLGKTALMVQAATRYAESFPGGVLFIDLRGLDPDPPRPNDLLLRLLTTLGVEEARVPGDEHARSALYRALLRERRSLLLFDNAADEAQVRPLLPGAGSTMTIITSRRGLAGLEAVDRLVLPALTRGEAVALLQRIIGPDRAAAEPDDMLLGLAQACGHLPLALRIAGNRLLSRPDWSIEYLLCRLADQDDRLDLLVAGDLQVAAPFMLSYRQLSPAAARTFRRLSLIPGPDVGSELAAQATGLGVRETEAALEELAELGLLQPATDGRYRFHDLMRLFARARLAAEETVADRRRVEDRVVTWLLDTAVAAGQWFEPAYAGGAGGRPASAEEARRWIQQEGLNWLGALRAAFAAGRHAEVMTVADAMHWFSDRWTHWGNWLEVYQMSAASAEALGDPRNQAVHLNYVSWVYTACLLRPDLAEAPAREALRLAAAVGDASQQGWAWTYLGSAARRRGDATRAQAAAGQALPLFDAAGDWDGYAQGLSLLAGSLAQAGRHREAIEQYQRLETLLADPARAPSPQVVDLTAGHLHLNVGLSLLALRRWATAATSFRVALPPLQRAGVRQSEARCRYGLGSALVRLGRVDEARGELRRAVRIARRVGPADLADQALGRLAGLGSPTDRRVS</sequence>
<dbReference type="Gene3D" id="3.40.50.300">
    <property type="entry name" value="P-loop containing nucleotide triphosphate hydrolases"/>
    <property type="match status" value="1"/>
</dbReference>
<evidence type="ECO:0000256" key="1">
    <source>
        <dbReference type="SAM" id="MobiDB-lite"/>
    </source>
</evidence>
<dbReference type="PANTHER" id="PTHR47691:SF3">
    <property type="entry name" value="HTH-TYPE TRANSCRIPTIONAL REGULATOR RV0890C-RELATED"/>
    <property type="match status" value="1"/>
</dbReference>
<evidence type="ECO:0000313" key="3">
    <source>
        <dbReference type="EMBL" id="SCL37030.1"/>
    </source>
</evidence>
<dbReference type="SUPFAM" id="SSF47413">
    <property type="entry name" value="lambda repressor-like DNA-binding domains"/>
    <property type="match status" value="1"/>
</dbReference>
<dbReference type="SMART" id="SM00028">
    <property type="entry name" value="TPR"/>
    <property type="match status" value="3"/>
</dbReference>
<reference evidence="4" key="1">
    <citation type="submission" date="2016-06" db="EMBL/GenBank/DDBJ databases">
        <authorList>
            <person name="Varghese N."/>
            <person name="Submissions Spin"/>
        </authorList>
    </citation>
    <scope>NUCLEOTIDE SEQUENCE [LARGE SCALE GENOMIC DNA]</scope>
    <source>
        <strain evidence="4">DSM 43817</strain>
    </source>
</reference>
<protein>
    <submittedName>
        <fullName evidence="3">Tetratricopeptide repeat-containing protein</fullName>
    </submittedName>
</protein>
<dbReference type="EMBL" id="FMHW01000002">
    <property type="protein sequence ID" value="SCL37030.1"/>
    <property type="molecule type" value="Genomic_DNA"/>
</dbReference>
<dbReference type="Gene3D" id="1.25.40.10">
    <property type="entry name" value="Tetratricopeptide repeat domain"/>
    <property type="match status" value="2"/>
</dbReference>
<dbReference type="Gene3D" id="1.10.260.40">
    <property type="entry name" value="lambda repressor-like DNA-binding domains"/>
    <property type="match status" value="1"/>
</dbReference>
<evidence type="ECO:0000313" key="4">
    <source>
        <dbReference type="Proteomes" id="UP000198959"/>
    </source>
</evidence>
<dbReference type="CDD" id="cd00093">
    <property type="entry name" value="HTH_XRE"/>
    <property type="match status" value="1"/>
</dbReference>
<dbReference type="PROSITE" id="PS50943">
    <property type="entry name" value="HTH_CROC1"/>
    <property type="match status" value="1"/>
</dbReference>
<dbReference type="OrthoDB" id="7628974at2"/>
<dbReference type="SUPFAM" id="SSF52540">
    <property type="entry name" value="P-loop containing nucleoside triphosphate hydrolases"/>
    <property type="match status" value="1"/>
</dbReference>
<organism evidence="3 4">
    <name type="scientific">Micromonospora pallida</name>
    <dbReference type="NCBI Taxonomy" id="145854"/>
    <lineage>
        <taxon>Bacteria</taxon>
        <taxon>Bacillati</taxon>
        <taxon>Actinomycetota</taxon>
        <taxon>Actinomycetes</taxon>
        <taxon>Micromonosporales</taxon>
        <taxon>Micromonosporaceae</taxon>
        <taxon>Micromonospora</taxon>
    </lineage>
</organism>
<keyword evidence="4" id="KW-1185">Reference proteome</keyword>
<dbReference type="InterPro" id="IPR027417">
    <property type="entry name" value="P-loop_NTPase"/>
</dbReference>
<evidence type="ECO:0000259" key="2">
    <source>
        <dbReference type="PROSITE" id="PS50943"/>
    </source>
</evidence>
<dbReference type="Pfam" id="PF13560">
    <property type="entry name" value="HTH_31"/>
    <property type="match status" value="1"/>
</dbReference>
<gene>
    <name evidence="3" type="ORF">GA0074692_4530</name>
</gene>
<dbReference type="AlphaFoldDB" id="A0A1C6T5D4"/>
<dbReference type="InterPro" id="IPR001387">
    <property type="entry name" value="Cro/C1-type_HTH"/>
</dbReference>
<dbReference type="STRING" id="145854.GA0074692_4530"/>
<accession>A0A1C6T5D4</accession>
<proteinExistence type="predicted"/>
<feature type="region of interest" description="Disordered" evidence="1">
    <location>
        <begin position="1"/>
        <end position="31"/>
    </location>
</feature>
<dbReference type="PRINTS" id="PR00364">
    <property type="entry name" value="DISEASERSIST"/>
</dbReference>
<feature type="domain" description="HTH cro/C1-type" evidence="2">
    <location>
        <begin position="35"/>
        <end position="89"/>
    </location>
</feature>